<evidence type="ECO:0000256" key="2">
    <source>
        <dbReference type="ARBA" id="ARBA00022741"/>
    </source>
</evidence>
<dbReference type="CDD" id="cd01129">
    <property type="entry name" value="PulE-GspE-like"/>
    <property type="match status" value="1"/>
</dbReference>
<dbReference type="RefSeq" id="WP_034989899.1">
    <property type="nucleotide sequence ID" value="NZ_AYZF01000011.1"/>
</dbReference>
<dbReference type="PANTHER" id="PTHR30258">
    <property type="entry name" value="TYPE II SECRETION SYSTEM PROTEIN GSPE-RELATED"/>
    <property type="match status" value="1"/>
</dbReference>
<proteinExistence type="inferred from homology"/>
<dbReference type="PATRIC" id="fig|1423806.3.peg.1077"/>
<evidence type="ECO:0000313" key="6">
    <source>
        <dbReference type="Proteomes" id="UP000050961"/>
    </source>
</evidence>
<feature type="domain" description="Bacterial type II secretion system protein E" evidence="4">
    <location>
        <begin position="5"/>
        <end position="279"/>
    </location>
</feature>
<dbReference type="Proteomes" id="UP000050961">
    <property type="component" value="Unassembled WGS sequence"/>
</dbReference>
<protein>
    <submittedName>
        <fullName evidence="5">Competence protein ComGA</fullName>
    </submittedName>
</protein>
<dbReference type="GO" id="GO:0016887">
    <property type="term" value="F:ATP hydrolysis activity"/>
    <property type="evidence" value="ECO:0007669"/>
    <property type="project" value="TreeGrafter"/>
</dbReference>
<keyword evidence="6" id="KW-1185">Reference proteome</keyword>
<dbReference type="InterPro" id="IPR001482">
    <property type="entry name" value="T2SS/T4SS_dom"/>
</dbReference>
<dbReference type="GO" id="GO:0005886">
    <property type="term" value="C:plasma membrane"/>
    <property type="evidence" value="ECO:0007669"/>
    <property type="project" value="TreeGrafter"/>
</dbReference>
<dbReference type="NCBIfam" id="NF041000">
    <property type="entry name" value="ATPase_ComGA"/>
    <property type="match status" value="1"/>
</dbReference>
<evidence type="ECO:0000256" key="1">
    <source>
        <dbReference type="ARBA" id="ARBA00006611"/>
    </source>
</evidence>
<evidence type="ECO:0000256" key="3">
    <source>
        <dbReference type="ARBA" id="ARBA00022840"/>
    </source>
</evidence>
<dbReference type="OrthoDB" id="9808272at2"/>
<sequence>MFKDQVDKLVQTAIRKRASDILFLPRGEEYVIKLNIRGTVEKFSCIPLTYGLQIINYLKFKADMALSEHRRPQVGSYLLEEKQGKKVFGRFSSIGDFLGRESLVVRLIYQEKDANEKYFFPERLQNIKKQCQKKGLVLFSGPVGSGKTSTMYHLARSMAEKQVMCIEDPIEIYEPAFLQIQVNERAKMSYAELVKASLRHRPDVFIIGEIRDAQTAQIATTAALSGHLILSTVHSQNALGVVRRLLDLGVSKTDLEQTLQLIVYQRLLPTSAGSSKALFEKISIEELSWKELETAAVRKMTIGWREDLETCFHNNWISKETFKKYSEG</sequence>
<dbReference type="Pfam" id="PF00437">
    <property type="entry name" value="T2SSE"/>
    <property type="match status" value="1"/>
</dbReference>
<evidence type="ECO:0000313" key="5">
    <source>
        <dbReference type="EMBL" id="KRN06439.1"/>
    </source>
</evidence>
<dbReference type="InterPro" id="IPR027417">
    <property type="entry name" value="P-loop_NTPase"/>
</dbReference>
<comment type="similarity">
    <text evidence="1">Belongs to the GSP E family.</text>
</comment>
<dbReference type="STRING" id="1423806.FD15_GL001060"/>
<keyword evidence="3" id="KW-0067">ATP-binding</keyword>
<keyword evidence="2" id="KW-0547">Nucleotide-binding</keyword>
<accession>A0A023D0Y0</accession>
<dbReference type="GO" id="GO:0005524">
    <property type="term" value="F:ATP binding"/>
    <property type="evidence" value="ECO:0007669"/>
    <property type="project" value="UniProtKB-KW"/>
</dbReference>
<name>A0A023D0Y0_9LACO</name>
<organism evidence="5 6">
    <name type="scientific">Liquorilactobacillus sucicola DSM 21376 = JCM 15457</name>
    <dbReference type="NCBI Taxonomy" id="1423806"/>
    <lineage>
        <taxon>Bacteria</taxon>
        <taxon>Bacillati</taxon>
        <taxon>Bacillota</taxon>
        <taxon>Bacilli</taxon>
        <taxon>Lactobacillales</taxon>
        <taxon>Lactobacillaceae</taxon>
        <taxon>Liquorilactobacillus</taxon>
    </lineage>
</organism>
<dbReference type="PANTHER" id="PTHR30258:SF2">
    <property type="entry name" value="COMG OPERON PROTEIN 1"/>
    <property type="match status" value="1"/>
</dbReference>
<gene>
    <name evidence="5" type="ORF">FD15_GL001060</name>
</gene>
<dbReference type="InterPro" id="IPR047667">
    <property type="entry name" value="ATPase_ComGA"/>
</dbReference>
<dbReference type="Gene3D" id="3.30.450.90">
    <property type="match status" value="1"/>
</dbReference>
<dbReference type="EMBL" id="AYZF01000011">
    <property type="protein sequence ID" value="KRN06439.1"/>
    <property type="molecule type" value="Genomic_DNA"/>
</dbReference>
<dbReference type="Gene3D" id="3.40.50.300">
    <property type="entry name" value="P-loop containing nucleotide triphosphate hydrolases"/>
    <property type="match status" value="1"/>
</dbReference>
<comment type="caution">
    <text evidence="5">The sequence shown here is derived from an EMBL/GenBank/DDBJ whole genome shotgun (WGS) entry which is preliminary data.</text>
</comment>
<dbReference type="SUPFAM" id="SSF52540">
    <property type="entry name" value="P-loop containing nucleoside triphosphate hydrolases"/>
    <property type="match status" value="1"/>
</dbReference>
<reference evidence="5 6" key="1">
    <citation type="journal article" date="2015" name="Genome Announc.">
        <title>Expanding the biotechnology potential of lactobacilli through comparative genomics of 213 strains and associated genera.</title>
        <authorList>
            <person name="Sun Z."/>
            <person name="Harris H.M."/>
            <person name="McCann A."/>
            <person name="Guo C."/>
            <person name="Argimon S."/>
            <person name="Zhang W."/>
            <person name="Yang X."/>
            <person name="Jeffery I.B."/>
            <person name="Cooney J.C."/>
            <person name="Kagawa T.F."/>
            <person name="Liu W."/>
            <person name="Song Y."/>
            <person name="Salvetti E."/>
            <person name="Wrobel A."/>
            <person name="Rasinkangas P."/>
            <person name="Parkhill J."/>
            <person name="Rea M.C."/>
            <person name="O'Sullivan O."/>
            <person name="Ritari J."/>
            <person name="Douillard F.P."/>
            <person name="Paul Ross R."/>
            <person name="Yang R."/>
            <person name="Briner A.E."/>
            <person name="Felis G.E."/>
            <person name="de Vos W.M."/>
            <person name="Barrangou R."/>
            <person name="Klaenhammer T.R."/>
            <person name="Caufield P.W."/>
            <person name="Cui Y."/>
            <person name="Zhang H."/>
            <person name="O'Toole P.W."/>
        </authorList>
    </citation>
    <scope>NUCLEOTIDE SEQUENCE [LARGE SCALE GENOMIC DNA]</scope>
    <source>
        <strain evidence="5 6">DSM 21376</strain>
    </source>
</reference>
<dbReference type="AlphaFoldDB" id="A0A023D0Y0"/>
<dbReference type="eggNOG" id="COG2804">
    <property type="taxonomic scope" value="Bacteria"/>
</dbReference>
<evidence type="ECO:0000259" key="4">
    <source>
        <dbReference type="Pfam" id="PF00437"/>
    </source>
</evidence>